<evidence type="ECO:0000313" key="2">
    <source>
        <dbReference type="EMBL" id="GAA1906407.1"/>
    </source>
</evidence>
<evidence type="ECO:0000259" key="1">
    <source>
        <dbReference type="Pfam" id="PF05050"/>
    </source>
</evidence>
<dbReference type="GO" id="GO:0008168">
    <property type="term" value="F:methyltransferase activity"/>
    <property type="evidence" value="ECO:0007669"/>
    <property type="project" value="UniProtKB-KW"/>
</dbReference>
<organism evidence="2 3">
    <name type="scientific">Nocardioides lentus</name>
    <dbReference type="NCBI Taxonomy" id="338077"/>
    <lineage>
        <taxon>Bacteria</taxon>
        <taxon>Bacillati</taxon>
        <taxon>Actinomycetota</taxon>
        <taxon>Actinomycetes</taxon>
        <taxon>Propionibacteriales</taxon>
        <taxon>Nocardioidaceae</taxon>
        <taxon>Nocardioides</taxon>
    </lineage>
</organism>
<dbReference type="Gene3D" id="3.40.50.150">
    <property type="entry name" value="Vaccinia Virus protein VP39"/>
    <property type="match status" value="1"/>
</dbReference>
<name>A0ABN2NYE5_9ACTN</name>
<keyword evidence="3" id="KW-1185">Reference proteome</keyword>
<dbReference type="Pfam" id="PF05050">
    <property type="entry name" value="Methyltransf_21"/>
    <property type="match status" value="1"/>
</dbReference>
<dbReference type="InterPro" id="IPR052514">
    <property type="entry name" value="SAM-dependent_MTase"/>
</dbReference>
<keyword evidence="2" id="KW-0808">Transferase</keyword>
<dbReference type="PANTHER" id="PTHR34203:SF15">
    <property type="entry name" value="SLL1173 PROTEIN"/>
    <property type="match status" value="1"/>
</dbReference>
<dbReference type="SUPFAM" id="SSF53335">
    <property type="entry name" value="S-adenosyl-L-methionine-dependent methyltransferases"/>
    <property type="match status" value="1"/>
</dbReference>
<accession>A0ABN2NYE5</accession>
<dbReference type="Proteomes" id="UP001501612">
    <property type="component" value="Unassembled WGS sequence"/>
</dbReference>
<dbReference type="EMBL" id="BAAAMY010000001">
    <property type="protein sequence ID" value="GAA1906407.1"/>
    <property type="molecule type" value="Genomic_DNA"/>
</dbReference>
<comment type="caution">
    <text evidence="2">The sequence shown here is derived from an EMBL/GenBank/DDBJ whole genome shotgun (WGS) entry which is preliminary data.</text>
</comment>
<dbReference type="GO" id="GO:0032259">
    <property type="term" value="P:methylation"/>
    <property type="evidence" value="ECO:0007669"/>
    <property type="project" value="UniProtKB-KW"/>
</dbReference>
<proteinExistence type="predicted"/>
<gene>
    <name evidence="2" type="ORF">GCM10009737_03960</name>
</gene>
<protein>
    <submittedName>
        <fullName evidence="2">FkbM family methyltransferase</fullName>
    </submittedName>
</protein>
<dbReference type="PANTHER" id="PTHR34203">
    <property type="entry name" value="METHYLTRANSFERASE, FKBM FAMILY PROTEIN"/>
    <property type="match status" value="1"/>
</dbReference>
<keyword evidence="2" id="KW-0489">Methyltransferase</keyword>
<sequence length="213" mass="23575">MSFALDDPDDHVQRHLVRGRFYEADLLPTHGDLVWMRSTVLDVGANVGNHTVWYALRTRAARVYPFEPNPPTAALLRDTVERNGLAKVDLTHLGKGVGSRRRDLYVHAAPGEHNLGGTSLRKQGDVAVAVHPLDGLDFEGPISLVKIDVEGMELQVLAGAEALVAEHRPGLAAEVRTKHLAAFWAWVEAHDYHVVRAHKMYADNVNYVCVPRS</sequence>
<dbReference type="NCBIfam" id="TIGR01444">
    <property type="entry name" value="fkbM_fam"/>
    <property type="match status" value="1"/>
</dbReference>
<dbReference type="InterPro" id="IPR029063">
    <property type="entry name" value="SAM-dependent_MTases_sf"/>
</dbReference>
<evidence type="ECO:0000313" key="3">
    <source>
        <dbReference type="Proteomes" id="UP001501612"/>
    </source>
</evidence>
<dbReference type="InterPro" id="IPR006342">
    <property type="entry name" value="FkbM_mtfrase"/>
</dbReference>
<reference evidence="2 3" key="1">
    <citation type="journal article" date="2019" name="Int. J. Syst. Evol. Microbiol.">
        <title>The Global Catalogue of Microorganisms (GCM) 10K type strain sequencing project: providing services to taxonomists for standard genome sequencing and annotation.</title>
        <authorList>
            <consortium name="The Broad Institute Genomics Platform"/>
            <consortium name="The Broad Institute Genome Sequencing Center for Infectious Disease"/>
            <person name="Wu L."/>
            <person name="Ma J."/>
        </authorList>
    </citation>
    <scope>NUCLEOTIDE SEQUENCE [LARGE SCALE GENOMIC DNA]</scope>
    <source>
        <strain evidence="2 3">JCM 14046</strain>
    </source>
</reference>
<feature type="domain" description="Methyltransferase FkbM" evidence="1">
    <location>
        <begin position="42"/>
        <end position="192"/>
    </location>
</feature>